<evidence type="ECO:0000256" key="1">
    <source>
        <dbReference type="ARBA" id="ARBA00001974"/>
    </source>
</evidence>
<dbReference type="InterPro" id="IPR009100">
    <property type="entry name" value="AcylCoA_DH/oxidase_NM_dom_sf"/>
</dbReference>
<keyword evidence="5 6" id="KW-0560">Oxidoreductase</keyword>
<evidence type="ECO:0000256" key="5">
    <source>
        <dbReference type="ARBA" id="ARBA00023002"/>
    </source>
</evidence>
<dbReference type="Pfam" id="PF02770">
    <property type="entry name" value="Acyl-CoA_dh_M"/>
    <property type="match status" value="1"/>
</dbReference>
<dbReference type="PANTHER" id="PTHR42803">
    <property type="entry name" value="ACYL-COA DEHYDROGENASE"/>
    <property type="match status" value="1"/>
</dbReference>
<dbReference type="InterPro" id="IPR052166">
    <property type="entry name" value="Diverse_Acyl-CoA_DH"/>
</dbReference>
<keyword evidence="4 6" id="KW-0274">FAD</keyword>
<evidence type="ECO:0000259" key="8">
    <source>
        <dbReference type="Pfam" id="PF02770"/>
    </source>
</evidence>
<dbReference type="InterPro" id="IPR006089">
    <property type="entry name" value="Acyl-CoA_DH_CS"/>
</dbReference>
<keyword evidence="11" id="KW-1185">Reference proteome</keyword>
<evidence type="ECO:0000256" key="6">
    <source>
        <dbReference type="RuleBase" id="RU362125"/>
    </source>
</evidence>
<evidence type="ECO:0000256" key="4">
    <source>
        <dbReference type="ARBA" id="ARBA00022827"/>
    </source>
</evidence>
<dbReference type="PANTHER" id="PTHR42803:SF1">
    <property type="entry name" value="BROAD-SPECIFICITY LINEAR ACYL-COA DEHYDROGENASE FADE5"/>
    <property type="match status" value="1"/>
</dbReference>
<feature type="domain" description="Acyl-CoA dehydrogenase/oxidase C-terminal" evidence="7">
    <location>
        <begin position="282"/>
        <end position="429"/>
    </location>
</feature>
<evidence type="ECO:0000256" key="2">
    <source>
        <dbReference type="ARBA" id="ARBA00009347"/>
    </source>
</evidence>
<accession>A0AAX4HS76</accession>
<gene>
    <name evidence="10" type="ORF">SOO65_04215</name>
</gene>
<dbReference type="Pfam" id="PF12806">
    <property type="entry name" value="Acyl-CoA_dh_C"/>
    <property type="match status" value="1"/>
</dbReference>
<dbReference type="InterPro" id="IPR009075">
    <property type="entry name" value="AcylCo_DH/oxidase_C"/>
</dbReference>
<protein>
    <submittedName>
        <fullName evidence="10">Acyl-CoA dehydrogenase</fullName>
    </submittedName>
</protein>
<evidence type="ECO:0000259" key="7">
    <source>
        <dbReference type="Pfam" id="PF00441"/>
    </source>
</evidence>
<comment type="cofactor">
    <cofactor evidence="1 6">
        <name>FAD</name>
        <dbReference type="ChEBI" id="CHEBI:57692"/>
    </cofactor>
</comment>
<dbReference type="InterPro" id="IPR036250">
    <property type="entry name" value="AcylCo_DH-like_C"/>
</dbReference>
<dbReference type="PROSITE" id="PS00072">
    <property type="entry name" value="ACYL_COA_DH_1"/>
    <property type="match status" value="1"/>
</dbReference>
<feature type="domain" description="Acyl-CoA oxidase/dehydrogenase middle" evidence="8">
    <location>
        <begin position="158"/>
        <end position="265"/>
    </location>
</feature>
<feature type="domain" description="Acetyl-CoA dehydrogenase-like C-terminal" evidence="9">
    <location>
        <begin position="448"/>
        <end position="573"/>
    </location>
</feature>
<keyword evidence="3 6" id="KW-0285">Flavoprotein</keyword>
<dbReference type="Pfam" id="PF00441">
    <property type="entry name" value="Acyl-CoA_dh_1"/>
    <property type="match status" value="1"/>
</dbReference>
<comment type="similarity">
    <text evidence="2 6">Belongs to the acyl-CoA dehydrogenase family.</text>
</comment>
<sequence length="575" mass="63476">MGYYKADIRDIEFNLTELLKVQDWKDFGLEENDVKGILAEYNKYVENEVFPTREPSDHVGVKHVNGKVIVPESLHGVQKSFYANGWFALGMPAETGGTPVPESLYVACMSLATGANCAWTMYPGLSRAALNVINLKGNDFMKTNIIPKMMEGTWGGTMCLTEPGAGSDVGALRSTAKPLGNGKYSIKGTKIFISSGESDLYENNIHLVLARTPNGGEGSKGISLFVVPRFKINDDGSMGGTNHVICSKIEHKMGIHASATCEMQFGTDGETEGWLIGDEFDGMATMFIMMNEARLYCGIQGESQANAAYMMAEKYTKERVQFGKEIINHPDVRRNLLTMRAQARGMRALCLYTANLFNKAHKDPKAEAIIGLLTPICKAYCSETGFQVSSNALQAHGGYGYCTEYGVEQYVRDTQIAMIYEGTNGIQAIDFVMRKILKDGGKTLTALTAEIVAAVQSLDDAKFKKEKDIFNKVLLSAQGVMQHISTYAKNNQFNMILQNCTDFLNFASQMVIAWQLLESAVLADKKLASASADDKKYYESKVTDFRVYCAHYLIHNLSTAKTITDFTEDMTTLEI</sequence>
<dbReference type="InterPro" id="IPR025878">
    <property type="entry name" value="Acyl-CoA_dh-like_C_dom"/>
</dbReference>
<evidence type="ECO:0000313" key="11">
    <source>
        <dbReference type="Proteomes" id="UP001324634"/>
    </source>
</evidence>
<reference evidence="10 11" key="1">
    <citation type="submission" date="2023-11" db="EMBL/GenBank/DDBJ databases">
        <title>Peredibacter starrii A3.12.</title>
        <authorList>
            <person name="Mitchell R.J."/>
        </authorList>
    </citation>
    <scope>NUCLEOTIDE SEQUENCE [LARGE SCALE GENOMIC DNA]</scope>
    <source>
        <strain evidence="10 11">A3.12</strain>
    </source>
</reference>
<dbReference type="Gene3D" id="2.40.110.20">
    <property type="match status" value="1"/>
</dbReference>
<dbReference type="GO" id="GO:0005886">
    <property type="term" value="C:plasma membrane"/>
    <property type="evidence" value="ECO:0007669"/>
    <property type="project" value="TreeGrafter"/>
</dbReference>
<dbReference type="SUPFAM" id="SSF47203">
    <property type="entry name" value="Acyl-CoA dehydrogenase C-terminal domain-like"/>
    <property type="match status" value="1"/>
</dbReference>
<dbReference type="AlphaFoldDB" id="A0AAX4HS76"/>
<dbReference type="EMBL" id="CP139487">
    <property type="protein sequence ID" value="WPU65943.1"/>
    <property type="molecule type" value="Genomic_DNA"/>
</dbReference>
<dbReference type="InterPro" id="IPR006091">
    <property type="entry name" value="Acyl-CoA_Oxase/DH_mid-dom"/>
</dbReference>
<evidence type="ECO:0000256" key="3">
    <source>
        <dbReference type="ARBA" id="ARBA00022630"/>
    </source>
</evidence>
<organism evidence="10 11">
    <name type="scientific">Peredibacter starrii</name>
    <dbReference type="NCBI Taxonomy" id="28202"/>
    <lineage>
        <taxon>Bacteria</taxon>
        <taxon>Pseudomonadati</taxon>
        <taxon>Bdellovibrionota</taxon>
        <taxon>Bacteriovoracia</taxon>
        <taxon>Bacteriovoracales</taxon>
        <taxon>Bacteriovoracaceae</taxon>
        <taxon>Peredibacter</taxon>
    </lineage>
</organism>
<dbReference type="KEGG" id="psti:SOO65_04215"/>
<evidence type="ECO:0000313" key="10">
    <source>
        <dbReference type="EMBL" id="WPU65943.1"/>
    </source>
</evidence>
<dbReference type="GO" id="GO:0003995">
    <property type="term" value="F:acyl-CoA dehydrogenase activity"/>
    <property type="evidence" value="ECO:0007669"/>
    <property type="project" value="InterPro"/>
</dbReference>
<dbReference type="RefSeq" id="WP_321397448.1">
    <property type="nucleotide sequence ID" value="NZ_CP139487.1"/>
</dbReference>
<proteinExistence type="inferred from homology"/>
<dbReference type="SUPFAM" id="SSF56645">
    <property type="entry name" value="Acyl-CoA dehydrogenase NM domain-like"/>
    <property type="match status" value="1"/>
</dbReference>
<dbReference type="Proteomes" id="UP001324634">
    <property type="component" value="Chromosome"/>
</dbReference>
<name>A0AAX4HS76_9BACT</name>
<evidence type="ECO:0000259" key="9">
    <source>
        <dbReference type="Pfam" id="PF12806"/>
    </source>
</evidence>
<dbReference type="Gene3D" id="1.20.140.10">
    <property type="entry name" value="Butyryl-CoA Dehydrogenase, subunit A, domain 3"/>
    <property type="match status" value="1"/>
</dbReference>